<reference evidence="2" key="2">
    <citation type="submission" date="2020-09" db="EMBL/GenBank/DDBJ databases">
        <authorList>
            <person name="Sun Q."/>
            <person name="Kim S."/>
        </authorList>
    </citation>
    <scope>NUCLEOTIDE SEQUENCE</scope>
    <source>
        <strain evidence="2">KCTC 32337</strain>
    </source>
</reference>
<dbReference type="EMBL" id="BMZC01000006">
    <property type="protein sequence ID" value="GGZ65090.1"/>
    <property type="molecule type" value="Genomic_DNA"/>
</dbReference>
<reference evidence="2" key="1">
    <citation type="journal article" date="2014" name="Int. J. Syst. Evol. Microbiol.">
        <title>Complete genome sequence of Corynebacterium casei LMG S-19264T (=DSM 44701T), isolated from a smear-ripened cheese.</title>
        <authorList>
            <consortium name="US DOE Joint Genome Institute (JGI-PGF)"/>
            <person name="Walter F."/>
            <person name="Albersmeier A."/>
            <person name="Kalinowski J."/>
            <person name="Ruckert C."/>
        </authorList>
    </citation>
    <scope>NUCLEOTIDE SEQUENCE</scope>
    <source>
        <strain evidence="2">KCTC 32337</strain>
    </source>
</reference>
<organism evidence="2 3">
    <name type="scientific">Paraglaciecola chathamensis</name>
    <dbReference type="NCBI Taxonomy" id="368405"/>
    <lineage>
        <taxon>Bacteria</taxon>
        <taxon>Pseudomonadati</taxon>
        <taxon>Pseudomonadota</taxon>
        <taxon>Gammaproteobacteria</taxon>
        <taxon>Alteromonadales</taxon>
        <taxon>Alteromonadaceae</taxon>
        <taxon>Paraglaciecola</taxon>
    </lineage>
</organism>
<sequence>MSDLMKEKVVKLCKCIFLFCVLFAQSGHAEEEVTKERKLKAAYVLNFIKYMSWPVNSGAHNEFRLCVHSDEPFYQFMQALVARHNQGANKVRIVIGHTLQEPLCHLAYFQSSIEQSLGQLRRAVVVLESLDVKQVHAAIRFYTQAQKVRFEFDIAQLAKIDVIASSELLKLARIIR</sequence>
<protein>
    <recommendedName>
        <fullName evidence="4">Transmembrane protein</fullName>
    </recommendedName>
</protein>
<dbReference type="InterPro" id="IPR025293">
    <property type="entry name" value="YfiR/HmsC-like"/>
</dbReference>
<dbReference type="AlphaFoldDB" id="A0A8H9LWQ8"/>
<evidence type="ECO:0000313" key="3">
    <source>
        <dbReference type="Proteomes" id="UP000622604"/>
    </source>
</evidence>
<keyword evidence="1" id="KW-0732">Signal</keyword>
<dbReference type="Pfam" id="PF13689">
    <property type="entry name" value="DUF4154"/>
    <property type="match status" value="1"/>
</dbReference>
<dbReference type="Proteomes" id="UP000622604">
    <property type="component" value="Unassembled WGS sequence"/>
</dbReference>
<gene>
    <name evidence="2" type="ORF">GCM10011274_23990</name>
</gene>
<accession>A0A8H9LWQ8</accession>
<evidence type="ECO:0008006" key="4">
    <source>
        <dbReference type="Google" id="ProtNLM"/>
    </source>
</evidence>
<feature type="signal peptide" evidence="1">
    <location>
        <begin position="1"/>
        <end position="29"/>
    </location>
</feature>
<proteinExistence type="predicted"/>
<comment type="caution">
    <text evidence="2">The sequence shown here is derived from an EMBL/GenBank/DDBJ whole genome shotgun (WGS) entry which is preliminary data.</text>
</comment>
<dbReference type="RefSeq" id="WP_229816521.1">
    <property type="nucleotide sequence ID" value="NZ_BMZC01000006.1"/>
</dbReference>
<name>A0A8H9LWQ8_9ALTE</name>
<feature type="chain" id="PRO_5034004410" description="Transmembrane protein" evidence="1">
    <location>
        <begin position="30"/>
        <end position="176"/>
    </location>
</feature>
<evidence type="ECO:0000313" key="2">
    <source>
        <dbReference type="EMBL" id="GGZ65090.1"/>
    </source>
</evidence>
<evidence type="ECO:0000256" key="1">
    <source>
        <dbReference type="SAM" id="SignalP"/>
    </source>
</evidence>